<accession>A0A345PHM8</accession>
<gene>
    <name evidence="1" type="ORF">CUC15_11510</name>
</gene>
<evidence type="ECO:0000313" key="2">
    <source>
        <dbReference type="Proteomes" id="UP000253908"/>
    </source>
</evidence>
<protein>
    <submittedName>
        <fullName evidence="1">Uncharacterized protein</fullName>
    </submittedName>
</protein>
<dbReference type="KEGG" id="ocn:CUC15_11510"/>
<reference evidence="2" key="1">
    <citation type="submission" date="2017-11" db="EMBL/GenBank/DDBJ databases">
        <authorList>
            <person name="Zhu W."/>
        </authorList>
    </citation>
    <scope>NUCLEOTIDE SEQUENCE [LARGE SCALE GENOMIC DNA]</scope>
    <source>
        <strain evidence="2">160</strain>
    </source>
</reference>
<evidence type="ECO:0000313" key="1">
    <source>
        <dbReference type="EMBL" id="AXI09508.1"/>
    </source>
</evidence>
<proteinExistence type="predicted"/>
<dbReference type="RefSeq" id="WP_114916796.1">
    <property type="nucleotide sequence ID" value="NZ_CP024848.1"/>
</dbReference>
<dbReference type="EMBL" id="CP024848">
    <property type="protein sequence ID" value="AXI09508.1"/>
    <property type="molecule type" value="Genomic_DNA"/>
</dbReference>
<dbReference type="Proteomes" id="UP000253908">
    <property type="component" value="Chromosome"/>
</dbReference>
<keyword evidence="2" id="KW-1185">Reference proteome</keyword>
<name>A0A345PHM8_9BACI</name>
<sequence>MVRTFIIILLLAVFFLAGIQYGTDRNLNIANVATTENTDLTLTEQAPIVTEAEVVSEMTTGNIIEADKQEHLIPKLASFLEGAVKGFYEIVVEILYQIAQVFF</sequence>
<dbReference type="OrthoDB" id="2721399at2"/>
<organism evidence="1 2">
    <name type="scientific">Oceanobacillus zhaokaii</name>
    <dbReference type="NCBI Taxonomy" id="2052660"/>
    <lineage>
        <taxon>Bacteria</taxon>
        <taxon>Bacillati</taxon>
        <taxon>Bacillota</taxon>
        <taxon>Bacilli</taxon>
        <taxon>Bacillales</taxon>
        <taxon>Bacillaceae</taxon>
        <taxon>Oceanobacillus</taxon>
    </lineage>
</organism>
<dbReference type="AlphaFoldDB" id="A0A345PHM8"/>